<keyword evidence="1" id="KW-0812">Transmembrane</keyword>
<feature type="transmembrane region" description="Helical" evidence="1">
    <location>
        <begin position="84"/>
        <end position="103"/>
    </location>
</feature>
<reference evidence="2 3" key="1">
    <citation type="submission" date="2023-06" db="EMBL/GenBank/DDBJ databases">
        <title>Aquibacillus rhizosphaerae LR5S19.</title>
        <authorList>
            <person name="Sun J.-Q."/>
        </authorList>
    </citation>
    <scope>NUCLEOTIDE SEQUENCE [LARGE SCALE GENOMIC DNA]</scope>
    <source>
        <strain evidence="2 3">LR5S19</strain>
    </source>
</reference>
<comment type="caution">
    <text evidence="2">The sequence shown here is derived from an EMBL/GenBank/DDBJ whole genome shotgun (WGS) entry which is preliminary data.</text>
</comment>
<accession>A0ABT7L3H6</accession>
<evidence type="ECO:0000256" key="1">
    <source>
        <dbReference type="SAM" id="Phobius"/>
    </source>
</evidence>
<keyword evidence="3" id="KW-1185">Reference proteome</keyword>
<protein>
    <submittedName>
        <fullName evidence="2">Uncharacterized protein</fullName>
    </submittedName>
</protein>
<sequence length="113" mass="13163">MNPSICRYCYKEIENRDQLVTATNMLRVRSYHYVCFNEIETETKTFWGFWTPINGVSGNIRSVIMLGLALWMFFTNSLGAIGDLIGIIALFSSLLRGISYFFYERKLPAYKHK</sequence>
<dbReference type="RefSeq" id="WP_285931461.1">
    <property type="nucleotide sequence ID" value="NZ_JASTZU010000027.1"/>
</dbReference>
<name>A0ABT7L3H6_9BACI</name>
<dbReference type="EMBL" id="JASTZU010000027">
    <property type="protein sequence ID" value="MDL4840417.1"/>
    <property type="molecule type" value="Genomic_DNA"/>
</dbReference>
<keyword evidence="1" id="KW-1133">Transmembrane helix</keyword>
<evidence type="ECO:0000313" key="3">
    <source>
        <dbReference type="Proteomes" id="UP001235343"/>
    </source>
</evidence>
<feature type="transmembrane region" description="Helical" evidence="1">
    <location>
        <begin position="60"/>
        <end position="78"/>
    </location>
</feature>
<evidence type="ECO:0000313" key="2">
    <source>
        <dbReference type="EMBL" id="MDL4840417.1"/>
    </source>
</evidence>
<gene>
    <name evidence="2" type="ORF">QQS35_08165</name>
</gene>
<keyword evidence="1" id="KW-0472">Membrane</keyword>
<dbReference type="Proteomes" id="UP001235343">
    <property type="component" value="Unassembled WGS sequence"/>
</dbReference>
<proteinExistence type="predicted"/>
<organism evidence="2 3">
    <name type="scientific">Aquibacillus rhizosphaerae</name>
    <dbReference type="NCBI Taxonomy" id="3051431"/>
    <lineage>
        <taxon>Bacteria</taxon>
        <taxon>Bacillati</taxon>
        <taxon>Bacillota</taxon>
        <taxon>Bacilli</taxon>
        <taxon>Bacillales</taxon>
        <taxon>Bacillaceae</taxon>
        <taxon>Aquibacillus</taxon>
    </lineage>
</organism>